<evidence type="ECO:0000313" key="1">
    <source>
        <dbReference type="EMBL" id="KAJ4450069.1"/>
    </source>
</evidence>
<accession>A0ABQ8TTP6</accession>
<gene>
    <name evidence="1" type="ORF">ANN_01476</name>
</gene>
<dbReference type="Gene3D" id="3.30.420.10">
    <property type="entry name" value="Ribonuclease H-like superfamily/Ribonuclease H"/>
    <property type="match status" value="1"/>
</dbReference>
<organism evidence="1 2">
    <name type="scientific">Periplaneta americana</name>
    <name type="common">American cockroach</name>
    <name type="synonym">Blatta americana</name>
    <dbReference type="NCBI Taxonomy" id="6978"/>
    <lineage>
        <taxon>Eukaryota</taxon>
        <taxon>Metazoa</taxon>
        <taxon>Ecdysozoa</taxon>
        <taxon>Arthropoda</taxon>
        <taxon>Hexapoda</taxon>
        <taxon>Insecta</taxon>
        <taxon>Pterygota</taxon>
        <taxon>Neoptera</taxon>
        <taxon>Polyneoptera</taxon>
        <taxon>Dictyoptera</taxon>
        <taxon>Blattodea</taxon>
        <taxon>Blattoidea</taxon>
        <taxon>Blattidae</taxon>
        <taxon>Blattinae</taxon>
        <taxon>Periplaneta</taxon>
    </lineage>
</organism>
<name>A0ABQ8TTP6_PERAM</name>
<dbReference type="Proteomes" id="UP001148838">
    <property type="component" value="Unassembled WGS sequence"/>
</dbReference>
<comment type="caution">
    <text evidence="1">The sequence shown here is derived from an EMBL/GenBank/DDBJ whole genome shotgun (WGS) entry which is preliminary data.</text>
</comment>
<dbReference type="InterPro" id="IPR036397">
    <property type="entry name" value="RNaseH_sf"/>
</dbReference>
<evidence type="ECO:0000313" key="2">
    <source>
        <dbReference type="Proteomes" id="UP001148838"/>
    </source>
</evidence>
<keyword evidence="2" id="KW-1185">Reference proteome</keyword>
<sequence>MSPGSNTESYPAFAHIGLRENPGKNLNQVTCPDRESNPGHLVSQPDVLTITPQVFLQSQQEWQCYITNRLLKQAEQKLQCLEAHQKNLTNALITEALVIEWNGSRQQAVSTTKKRSVRPRTATGDANAATVLAKLVISHHGQPGKWRKNVAPVKRPLTVRELLNEVILGHWIGRRPPVEWLPKSPDLTPLDFFLWGHLKSVVYSNRPRKLDELQENIRRECA</sequence>
<dbReference type="PANTHER" id="PTHR47326">
    <property type="entry name" value="TRANSPOSABLE ELEMENT TC3 TRANSPOSASE-LIKE PROTEIN"/>
    <property type="match status" value="1"/>
</dbReference>
<dbReference type="EMBL" id="JAJSOF020000003">
    <property type="protein sequence ID" value="KAJ4450069.1"/>
    <property type="molecule type" value="Genomic_DNA"/>
</dbReference>
<proteinExistence type="predicted"/>
<dbReference type="PANTHER" id="PTHR47326:SF1">
    <property type="entry name" value="HTH PSQ-TYPE DOMAIN-CONTAINING PROTEIN"/>
    <property type="match status" value="1"/>
</dbReference>
<protein>
    <submittedName>
        <fullName evidence="1">Uncharacterized protein</fullName>
    </submittedName>
</protein>
<reference evidence="1 2" key="1">
    <citation type="journal article" date="2022" name="Allergy">
        <title>Genome assembly and annotation of Periplaneta americana reveal a comprehensive cockroach allergen profile.</title>
        <authorList>
            <person name="Wang L."/>
            <person name="Xiong Q."/>
            <person name="Saelim N."/>
            <person name="Wang L."/>
            <person name="Nong W."/>
            <person name="Wan A.T."/>
            <person name="Shi M."/>
            <person name="Liu X."/>
            <person name="Cao Q."/>
            <person name="Hui J.H.L."/>
            <person name="Sookrung N."/>
            <person name="Leung T.F."/>
            <person name="Tungtrongchitr A."/>
            <person name="Tsui S.K.W."/>
        </authorList>
    </citation>
    <scope>NUCLEOTIDE SEQUENCE [LARGE SCALE GENOMIC DNA]</scope>
    <source>
        <strain evidence="1">PWHHKU_190912</strain>
    </source>
</reference>